<dbReference type="GO" id="GO:0016020">
    <property type="term" value="C:membrane"/>
    <property type="evidence" value="ECO:0007669"/>
    <property type="project" value="UniProtKB-SubCell"/>
</dbReference>
<feature type="transmembrane region" description="Helical" evidence="5">
    <location>
        <begin position="12"/>
        <end position="32"/>
    </location>
</feature>
<keyword evidence="4 5" id="KW-0472">Membrane</keyword>
<dbReference type="RefSeq" id="WP_085760320.1">
    <property type="nucleotide sequence ID" value="NZ_CP019343.1"/>
</dbReference>
<evidence type="ECO:0000256" key="5">
    <source>
        <dbReference type="SAM" id="Phobius"/>
    </source>
</evidence>
<comment type="subcellular location">
    <subcellularLocation>
        <location evidence="1">Membrane</location>
        <topology evidence="1">Multi-pass membrane protein</topology>
    </subcellularLocation>
</comment>
<dbReference type="OrthoDB" id="554876at2"/>
<dbReference type="KEGG" id="osg:BST96_19665"/>
<dbReference type="AlphaFoldDB" id="A0A1X9NL24"/>
<evidence type="ECO:0000256" key="2">
    <source>
        <dbReference type="ARBA" id="ARBA00022692"/>
    </source>
</evidence>
<reference evidence="7 8" key="1">
    <citation type="submission" date="2016-11" db="EMBL/GenBank/DDBJ databases">
        <title>Trade-off between light-utilization and light-protection in marine flavobacteria.</title>
        <authorList>
            <person name="Kumagai Y."/>
        </authorList>
    </citation>
    <scope>NUCLEOTIDE SEQUENCE [LARGE SCALE GENOMIC DNA]</scope>
    <source>
        <strain evidence="7 8">NBRC 107125</strain>
    </source>
</reference>
<evidence type="ECO:0000256" key="3">
    <source>
        <dbReference type="ARBA" id="ARBA00022989"/>
    </source>
</evidence>
<evidence type="ECO:0000313" key="7">
    <source>
        <dbReference type="EMBL" id="ARN76119.1"/>
    </source>
</evidence>
<keyword evidence="8" id="KW-1185">Reference proteome</keyword>
<dbReference type="PANTHER" id="PTHR22911">
    <property type="entry name" value="ACYL-MALONYL CONDENSING ENZYME-RELATED"/>
    <property type="match status" value="1"/>
</dbReference>
<evidence type="ECO:0000313" key="8">
    <source>
        <dbReference type="Proteomes" id="UP000193450"/>
    </source>
</evidence>
<keyword evidence="3 5" id="KW-1133">Transmembrane helix</keyword>
<dbReference type="EMBL" id="CP019343">
    <property type="protein sequence ID" value="ARN76119.1"/>
    <property type="molecule type" value="Genomic_DNA"/>
</dbReference>
<evidence type="ECO:0000256" key="4">
    <source>
        <dbReference type="ARBA" id="ARBA00023136"/>
    </source>
</evidence>
<feature type="transmembrane region" description="Helical" evidence="5">
    <location>
        <begin position="70"/>
        <end position="89"/>
    </location>
</feature>
<feature type="transmembrane region" description="Helical" evidence="5">
    <location>
        <begin position="238"/>
        <end position="257"/>
    </location>
</feature>
<proteinExistence type="predicted"/>
<feature type="transmembrane region" description="Helical" evidence="5">
    <location>
        <begin position="263"/>
        <end position="280"/>
    </location>
</feature>
<feature type="transmembrane region" description="Helical" evidence="5">
    <location>
        <begin position="101"/>
        <end position="120"/>
    </location>
</feature>
<dbReference type="Proteomes" id="UP000193450">
    <property type="component" value="Chromosome"/>
</dbReference>
<evidence type="ECO:0000259" key="6">
    <source>
        <dbReference type="Pfam" id="PF00892"/>
    </source>
</evidence>
<feature type="transmembrane region" description="Helical" evidence="5">
    <location>
        <begin position="127"/>
        <end position="144"/>
    </location>
</feature>
<name>A0A1X9NL24_9GAMM</name>
<feature type="transmembrane region" description="Helical" evidence="5">
    <location>
        <begin position="38"/>
        <end position="58"/>
    </location>
</feature>
<protein>
    <submittedName>
        <fullName evidence="7">EamA family transporter</fullName>
    </submittedName>
</protein>
<feature type="transmembrane region" description="Helical" evidence="5">
    <location>
        <begin position="207"/>
        <end position="226"/>
    </location>
</feature>
<keyword evidence="2 5" id="KW-0812">Transmembrane</keyword>
<dbReference type="PANTHER" id="PTHR22911:SF6">
    <property type="entry name" value="SOLUTE CARRIER FAMILY 35 MEMBER G1"/>
    <property type="match status" value="1"/>
</dbReference>
<feature type="domain" description="EamA" evidence="6">
    <location>
        <begin position="150"/>
        <end position="280"/>
    </location>
</feature>
<evidence type="ECO:0000256" key="1">
    <source>
        <dbReference type="ARBA" id="ARBA00004141"/>
    </source>
</evidence>
<gene>
    <name evidence="7" type="ORF">BST96_19665</name>
</gene>
<dbReference type="InterPro" id="IPR000620">
    <property type="entry name" value="EamA_dom"/>
</dbReference>
<dbReference type="InterPro" id="IPR037185">
    <property type="entry name" value="EmrE-like"/>
</dbReference>
<feature type="domain" description="EamA" evidence="6">
    <location>
        <begin position="10"/>
        <end position="141"/>
    </location>
</feature>
<sequence length="286" mass="31873">MQSPEQNLVKGIALGVLTVFLGSSVSAVGKHLTDQVDIATIVLFQYLICFICTLPWLLRKGVSALKTDYLSHHIIRGVSGCLAFYAFYFALKYIPLVDASMLRNTAPLMVPMVLFIAFSIKIPKSRWLPLMIGFIGVAVMLQPGQSGASWWHLLGLASGLGLSLSMVYTRVLSQKESEGQILFYYFLISLVFVIPFFAFNYQPIPPAALPWLIYIGITMYFTFVLYTKAYKYVKPSILSPTSYFSVVFAGVFEWLIWGHIPSMITILGILLVVSGGLLVLRQNQST</sequence>
<feature type="transmembrane region" description="Helical" evidence="5">
    <location>
        <begin position="150"/>
        <end position="169"/>
    </location>
</feature>
<dbReference type="SUPFAM" id="SSF103481">
    <property type="entry name" value="Multidrug resistance efflux transporter EmrE"/>
    <property type="match status" value="2"/>
</dbReference>
<organism evidence="7 8">
    <name type="scientific">Oceanicoccus sagamiensis</name>
    <dbReference type="NCBI Taxonomy" id="716816"/>
    <lineage>
        <taxon>Bacteria</taxon>
        <taxon>Pseudomonadati</taxon>
        <taxon>Pseudomonadota</taxon>
        <taxon>Gammaproteobacteria</taxon>
        <taxon>Cellvibrionales</taxon>
        <taxon>Spongiibacteraceae</taxon>
        <taxon>Oceanicoccus</taxon>
    </lineage>
</organism>
<dbReference type="STRING" id="716816.BST96_19665"/>
<accession>A0A1X9NL24</accession>
<feature type="transmembrane region" description="Helical" evidence="5">
    <location>
        <begin position="181"/>
        <end position="201"/>
    </location>
</feature>
<dbReference type="Pfam" id="PF00892">
    <property type="entry name" value="EamA"/>
    <property type="match status" value="2"/>
</dbReference>